<dbReference type="SUPFAM" id="SSF47336">
    <property type="entry name" value="ACP-like"/>
    <property type="match status" value="1"/>
</dbReference>
<dbReference type="InterPro" id="IPR036736">
    <property type="entry name" value="ACP-like_sf"/>
</dbReference>
<gene>
    <name evidence="3" type="primary">acpP</name>
    <name evidence="5" type="ORF">GCM10010913_10040</name>
</gene>
<comment type="PTM">
    <text evidence="3">4'-phosphopantetheine is transferred from CoA to a specific serine of apo-ACP by AcpS. This modification is essential for activity because fatty acids are bound in thioester linkage to the sulfhydryl of the prosthetic group.</text>
</comment>
<dbReference type="EMBL" id="BMIW01000005">
    <property type="protein sequence ID" value="GGF90548.1"/>
    <property type="molecule type" value="Genomic_DNA"/>
</dbReference>
<keyword evidence="3" id="KW-0963">Cytoplasm</keyword>
<protein>
    <recommendedName>
        <fullName evidence="3">Acyl carrier protein</fullName>
        <shortName evidence="3">ACP</shortName>
    </recommendedName>
</protein>
<keyword evidence="3" id="KW-0276">Fatty acid metabolism</keyword>
<feature type="domain" description="Carrier" evidence="4">
    <location>
        <begin position="1"/>
        <end position="82"/>
    </location>
</feature>
<evidence type="ECO:0000259" key="4">
    <source>
        <dbReference type="PROSITE" id="PS50075"/>
    </source>
</evidence>
<dbReference type="Gene3D" id="1.10.1200.10">
    <property type="entry name" value="ACP-like"/>
    <property type="match status" value="1"/>
</dbReference>
<reference evidence="6" key="1">
    <citation type="journal article" date="2019" name="Int. J. Syst. Evol. Microbiol.">
        <title>The Global Catalogue of Microorganisms (GCM) 10K type strain sequencing project: providing services to taxonomists for standard genome sequencing and annotation.</title>
        <authorList>
            <consortium name="The Broad Institute Genomics Platform"/>
            <consortium name="The Broad Institute Genome Sequencing Center for Infectious Disease"/>
            <person name="Wu L."/>
            <person name="Ma J."/>
        </authorList>
    </citation>
    <scope>NUCLEOTIDE SEQUENCE [LARGE SCALE GENOMIC DNA]</scope>
    <source>
        <strain evidence="6">CGMCC 1.15420</strain>
    </source>
</reference>
<evidence type="ECO:0000256" key="3">
    <source>
        <dbReference type="HAMAP-Rule" id="MF_01217"/>
    </source>
</evidence>
<organism evidence="5 6">
    <name type="scientific">Paenibacillus aceti</name>
    <dbReference type="NCBI Taxonomy" id="1820010"/>
    <lineage>
        <taxon>Bacteria</taxon>
        <taxon>Bacillati</taxon>
        <taxon>Bacillota</taxon>
        <taxon>Bacilli</taxon>
        <taxon>Bacillales</taxon>
        <taxon>Paenibacillaceae</taxon>
        <taxon>Paenibacillus</taxon>
    </lineage>
</organism>
<comment type="pathway">
    <text evidence="3">Lipid metabolism; fatty acid biosynthesis.</text>
</comment>
<evidence type="ECO:0000256" key="1">
    <source>
        <dbReference type="ARBA" id="ARBA00022450"/>
    </source>
</evidence>
<dbReference type="PROSITE" id="PS50075">
    <property type="entry name" value="CARRIER"/>
    <property type="match status" value="1"/>
</dbReference>
<comment type="caution">
    <text evidence="5">The sequence shown here is derived from an EMBL/GenBank/DDBJ whole genome shotgun (WGS) entry which is preliminary data.</text>
</comment>
<dbReference type="InterPro" id="IPR003231">
    <property type="entry name" value="ACP"/>
</dbReference>
<keyword evidence="3" id="KW-0444">Lipid biosynthesis</keyword>
<comment type="similarity">
    <text evidence="3">Belongs to the acyl carrier protein (ACP) family.</text>
</comment>
<keyword evidence="6" id="KW-1185">Reference proteome</keyword>
<proteinExistence type="inferred from homology"/>
<name>A0ABQ1VQQ0_9BACL</name>
<accession>A0ABQ1VQQ0</accession>
<sequence length="86" mass="9807">MSRTEIMDKLKELITDSLEHSLPAEIHEADRIYEDLNIDSIMVLQLVVYIEEEFQVDVPEEDVDPAVFQTLGSLVTFIEELQANAA</sequence>
<evidence type="ECO:0000313" key="6">
    <source>
        <dbReference type="Proteomes" id="UP000608420"/>
    </source>
</evidence>
<feature type="modified residue" description="O-(pantetheine 4'-phosphoryl)serine" evidence="3">
    <location>
        <position position="40"/>
    </location>
</feature>
<evidence type="ECO:0000313" key="5">
    <source>
        <dbReference type="EMBL" id="GGF90548.1"/>
    </source>
</evidence>
<keyword evidence="1 3" id="KW-0596">Phosphopantetheine</keyword>
<keyword evidence="3" id="KW-0443">Lipid metabolism</keyword>
<keyword evidence="3" id="KW-0275">Fatty acid biosynthesis</keyword>
<comment type="subcellular location">
    <subcellularLocation>
        <location evidence="3">Cytoplasm</location>
    </subcellularLocation>
</comment>
<comment type="function">
    <text evidence="3">Carrier of the growing fatty acid chain in fatty acid biosynthesis.</text>
</comment>
<dbReference type="Proteomes" id="UP000608420">
    <property type="component" value="Unassembled WGS sequence"/>
</dbReference>
<dbReference type="RefSeq" id="WP_120463104.1">
    <property type="nucleotide sequence ID" value="NZ_BMIW01000005.1"/>
</dbReference>
<dbReference type="InterPro" id="IPR009081">
    <property type="entry name" value="PP-bd_ACP"/>
</dbReference>
<dbReference type="HAMAP" id="MF_01217">
    <property type="entry name" value="Acyl_carrier"/>
    <property type="match status" value="1"/>
</dbReference>
<evidence type="ECO:0000256" key="2">
    <source>
        <dbReference type="ARBA" id="ARBA00022553"/>
    </source>
</evidence>
<keyword evidence="2 3" id="KW-0597">Phosphoprotein</keyword>
<dbReference type="Pfam" id="PF00550">
    <property type="entry name" value="PP-binding"/>
    <property type="match status" value="1"/>
</dbReference>